<comment type="caution">
    <text evidence="1">The sequence shown here is derived from an EMBL/GenBank/DDBJ whole genome shotgun (WGS) entry which is preliminary data.</text>
</comment>
<gene>
    <name evidence="1" type="ORF">LSAT_V11C600305070</name>
</gene>
<evidence type="ECO:0000313" key="1">
    <source>
        <dbReference type="EMBL" id="KAJ0200031.1"/>
    </source>
</evidence>
<protein>
    <submittedName>
        <fullName evidence="1">Uncharacterized protein</fullName>
    </submittedName>
</protein>
<organism evidence="1 2">
    <name type="scientific">Lactuca sativa</name>
    <name type="common">Garden lettuce</name>
    <dbReference type="NCBI Taxonomy" id="4236"/>
    <lineage>
        <taxon>Eukaryota</taxon>
        <taxon>Viridiplantae</taxon>
        <taxon>Streptophyta</taxon>
        <taxon>Embryophyta</taxon>
        <taxon>Tracheophyta</taxon>
        <taxon>Spermatophyta</taxon>
        <taxon>Magnoliopsida</taxon>
        <taxon>eudicotyledons</taxon>
        <taxon>Gunneridae</taxon>
        <taxon>Pentapetalae</taxon>
        <taxon>asterids</taxon>
        <taxon>campanulids</taxon>
        <taxon>Asterales</taxon>
        <taxon>Asteraceae</taxon>
        <taxon>Cichorioideae</taxon>
        <taxon>Cichorieae</taxon>
        <taxon>Lactucinae</taxon>
        <taxon>Lactuca</taxon>
    </lineage>
</organism>
<dbReference type="EMBL" id="NBSK02000006">
    <property type="protein sequence ID" value="KAJ0200031.1"/>
    <property type="molecule type" value="Genomic_DNA"/>
</dbReference>
<name>A0A9R1X5H1_LACSA</name>
<dbReference type="Proteomes" id="UP000235145">
    <property type="component" value="Unassembled WGS sequence"/>
</dbReference>
<accession>A0A9R1X5H1</accession>
<dbReference type="AlphaFoldDB" id="A0A9R1X5H1"/>
<reference evidence="1 2" key="1">
    <citation type="journal article" date="2017" name="Nat. Commun.">
        <title>Genome assembly with in vitro proximity ligation data and whole-genome triplication in lettuce.</title>
        <authorList>
            <person name="Reyes-Chin-Wo S."/>
            <person name="Wang Z."/>
            <person name="Yang X."/>
            <person name="Kozik A."/>
            <person name="Arikit S."/>
            <person name="Song C."/>
            <person name="Xia L."/>
            <person name="Froenicke L."/>
            <person name="Lavelle D.O."/>
            <person name="Truco M.J."/>
            <person name="Xia R."/>
            <person name="Zhu S."/>
            <person name="Xu C."/>
            <person name="Xu H."/>
            <person name="Xu X."/>
            <person name="Cox K."/>
            <person name="Korf I."/>
            <person name="Meyers B.C."/>
            <person name="Michelmore R.W."/>
        </authorList>
    </citation>
    <scope>NUCLEOTIDE SEQUENCE [LARGE SCALE GENOMIC DNA]</scope>
    <source>
        <strain evidence="2">cv. Salinas</strain>
        <tissue evidence="1">Seedlings</tissue>
    </source>
</reference>
<keyword evidence="2" id="KW-1185">Reference proteome</keyword>
<proteinExistence type="predicted"/>
<evidence type="ECO:0000313" key="2">
    <source>
        <dbReference type="Proteomes" id="UP000235145"/>
    </source>
</evidence>
<sequence length="85" mass="9568">MRNEQEIIALTSVECINQHKVPIIMLTEAIRDYIQQTSIECKLMAAILTIVLTLYVEIVLHKKDAEVCSVASNKNPSRDLVFAPV</sequence>